<keyword evidence="2" id="KW-1185">Reference proteome</keyword>
<organism evidence="1 2">
    <name type="scientific">Lactobacillus psittaci DSM 15354</name>
    <dbReference type="NCBI Taxonomy" id="1122152"/>
    <lineage>
        <taxon>Bacteria</taxon>
        <taxon>Bacillati</taxon>
        <taxon>Bacillota</taxon>
        <taxon>Bacilli</taxon>
        <taxon>Lactobacillales</taxon>
        <taxon>Lactobacillaceae</taxon>
        <taxon>Lactobacillus</taxon>
    </lineage>
</organism>
<dbReference type="STRING" id="1122152.GCA_000425905_00658"/>
<proteinExistence type="predicted"/>
<sequence length="120" mass="13638">MAIVGILIVAAFITVKINNSGSQNINVNSVKISSRALKSLPIRSDNTFQVDANLSKITFDNKEKLTNMSNENLKRLNYIQFAALILNFGKNELRNQDYQQMWNVAIKSKQLKVSIIPQYY</sequence>
<accession>A0A0R1SBS2</accession>
<name>A0A0R1SBS2_9LACO</name>
<reference evidence="1 2" key="1">
    <citation type="journal article" date="2015" name="Genome Announc.">
        <title>Expanding the biotechnology potential of lactobacilli through comparative genomics of 213 strains and associated genera.</title>
        <authorList>
            <person name="Sun Z."/>
            <person name="Harris H.M."/>
            <person name="McCann A."/>
            <person name="Guo C."/>
            <person name="Argimon S."/>
            <person name="Zhang W."/>
            <person name="Yang X."/>
            <person name="Jeffery I.B."/>
            <person name="Cooney J.C."/>
            <person name="Kagawa T.F."/>
            <person name="Liu W."/>
            <person name="Song Y."/>
            <person name="Salvetti E."/>
            <person name="Wrobel A."/>
            <person name="Rasinkangas P."/>
            <person name="Parkhill J."/>
            <person name="Rea M.C."/>
            <person name="O'Sullivan O."/>
            <person name="Ritari J."/>
            <person name="Douillard F.P."/>
            <person name="Paul Ross R."/>
            <person name="Yang R."/>
            <person name="Briner A.E."/>
            <person name="Felis G.E."/>
            <person name="de Vos W.M."/>
            <person name="Barrangou R."/>
            <person name="Klaenhammer T.R."/>
            <person name="Caufield P.W."/>
            <person name="Cui Y."/>
            <person name="Zhang H."/>
            <person name="O'Toole P.W."/>
        </authorList>
    </citation>
    <scope>NUCLEOTIDE SEQUENCE [LARGE SCALE GENOMIC DNA]</scope>
    <source>
        <strain evidence="1 2">DSM 15354</strain>
    </source>
</reference>
<dbReference type="AlphaFoldDB" id="A0A0R1SBS2"/>
<evidence type="ECO:0000313" key="1">
    <source>
        <dbReference type="EMBL" id="KRL63781.1"/>
    </source>
</evidence>
<protein>
    <submittedName>
        <fullName evidence="1">Uncharacterized protein</fullName>
    </submittedName>
</protein>
<comment type="caution">
    <text evidence="1">The sequence shown here is derived from an EMBL/GenBank/DDBJ whole genome shotgun (WGS) entry which is preliminary data.</text>
</comment>
<evidence type="ECO:0000313" key="2">
    <source>
        <dbReference type="Proteomes" id="UP000051931"/>
    </source>
</evidence>
<dbReference type="EMBL" id="AZFB01000001">
    <property type="protein sequence ID" value="KRL63781.1"/>
    <property type="molecule type" value="Genomic_DNA"/>
</dbReference>
<dbReference type="eggNOG" id="ENOG50329SM">
    <property type="taxonomic scope" value="Bacteria"/>
</dbReference>
<dbReference type="PATRIC" id="fig|1122152.4.peg.28"/>
<gene>
    <name evidence="1" type="ORF">FC23_GL000028</name>
</gene>
<dbReference type="Proteomes" id="UP000051931">
    <property type="component" value="Unassembled WGS sequence"/>
</dbReference>